<feature type="transmembrane region" description="Helical" evidence="3">
    <location>
        <begin position="718"/>
        <end position="737"/>
    </location>
</feature>
<reference evidence="5 6" key="1">
    <citation type="submission" date="2014-10" db="EMBL/GenBank/DDBJ databases">
        <title>Whole Genome sequence of Corynebacterium auriscanis strain CIP 106629.</title>
        <authorList>
            <person name="Hassan S.S."/>
            <person name="Jamal S.B."/>
            <person name="Tiwari S."/>
            <person name="Oliveira L.D.C."/>
            <person name="Souza F."/>
            <person name="Mariano D.C."/>
            <person name="Almeida S."/>
            <person name="Dorella F."/>
            <person name="Pereira F."/>
            <person name="Carvalho A."/>
            <person name="Leal C.A."/>
            <person name="Soares S.D.C."/>
            <person name="Figueiredo H.C."/>
            <person name="Silva A."/>
            <person name="Azevedo V.A."/>
        </authorList>
    </citation>
    <scope>NUCLEOTIDE SEQUENCE [LARGE SCALE GENOMIC DNA]</scope>
    <source>
        <strain evidence="5 6">CIP 106629</strain>
    </source>
</reference>
<sequence length="2234" mass="232017">MVQLANAWVVIKPSTKDIAPAVKQALGEADSSAVKSGESMGTKLSSGIGKTLKRGALAAGAAAGSALGYTLKKGFDRLSAIEGAQAKLKGLGHSTQNVGKIMDSALNSVKGTAYGLGDAAGLAAQMVASGIKPGQELEGVLKTVGDTAAIAGRDISDVGLIFGSVAARGKLQGDDMMQLMSSGIPVLQLLAKETGKTSEEISEMVSDGQIDFKTFEKAMKAGMGGAALEMGKTFSGSVMNAKAAVGRLGETLLKGPFNVAPAIIGNATKAIDGLTDKVRGVFEYFEKGYQGDAFKKAFPDAQVANEVARTLDSVKQKFDDFMSGLKGNNDAPGMFGALGESARKIKDAFVELAPSVGKIIASLGQGAMAASIVSMTGAFATLAPLLANILAPILEKIAQLMTENQGAVNGLVTGFVAFKGISFVTGLFGGVAGNLRNVGGAAKFLGGALSGGGGLGGIMLRVAGGFKSANPIIAGIGKTFVGLGSKLINMGSLFSRISGIGSKIGSVFLKVGGSLARFAGVLKSGLVTGLRMAMGAFRALTAAMLANPMVLIATAIAAVVAGLIWFFTKTETGKRIWGEFIQALKDAWSWLANKFTQVWSDVSDAASSAWEGIKSAWSATGDFFTGVWDGVKSGASGVWDGIKSGASGAWDGIKSAASGAFDGLKNAVTATRDWLSENWTTVLSILGGPIGMAVSYIVTHWEQIRDAFASGVETVKNLWNGLWNGLVAVASAVWNGITTTLSAAWNGLVSIAGAVWNGLKALIVGVWNGIRAGVIAVWNGLSIAIVAGWNAIKGMAIAVWNGVKAVIVGVWNGLRAAVLAILGFLRDGIVNGWSAIKSASSAAWNAIKAVVLGAWNAVKAGVIAAVNALKSAISNFVNSARNSFNNFIQIVSGIPGRIKGIFAAAGSWLVNAGRDIISGLVSGIRSAGSIIGDAIRAVVPDRLEGFIGLSLGGVIEAYAQGGVKRFGRGGKENHSAQIAKAGAWRVWAEPETGGEAYIPLAGSKRARSTAILSQVADMFGLSVVSKDTGAPVDPRYRGSLAPKSVNYFADGGITAGDVLQWVRGKTVKGMRAPAGRSLEGFPYTWGGGSAGNWGDCSGMISLVAGFVKGLWRHRPLARLFATGSQGSVLASMGAKRGLGGRNDFNIGWFNGGPYGGHTAGDVGGIAIEMGGARGNGQIGGRAASARHPSFTDHAHFKLSSARPETPWRRPSADSTAGMAGGSAAPLAGGVPAGAAVGDSFGGSTSVSWGKAQDLYTQAAEYLGVGKASYAARQTDQNVSGTTATDARDPHTPNKRTGVPQGDKPRPTSKWGQPFFAFEIARSAKSKHLPARGAMIGIGTALVESGDPLKMWANRAVPESMAFKHDAVGSDYDSVGLFQQRNNGAWGTTADRMSPFRSAGMFFNAMLRKFPKWQQMDPGAVAQGVQVSAFPGRYAGKMGRAMQLVKSTGLYDQGGVLPHRGLSVNLSRKPEAVLTNSQWGNFARSTRATEDLVVVLKRGMPEFQVLSRKGPDAWLRTAVAVEKIAATGDYTGNAPFAKDSVFTEIALRLYEVRKSFENEINKAMGAVKRFGLTLGGEFIGKSEIVRDAEEGLAQTREQIAAETVRTADLEEDLAKKRISLIGARSKSAALTTVQTRKLADAEEALRDARAVKDSAKRAKAIAKAQKRLDRVNEDIAESLEKSSEKNAKVVQKAMDDVAKAEGKLTEAQLKQADAAIRLEAAERTVAASRYKAIGELATGVLDSVAKGAGTVAEYAGAMAKLASEVEKTRQEVSKLALANVNNRIATLEAVNALRTSETDLARARWDGYVSIARAEAALAKERKGHLTMGAASVANLADAVDRFRVAGVAAVDDILLTWVQDQDLVMQAEWALKQARAEAALAQQEATIKQQLAQFNLAAATMEQVHIAQQLRLQTALLAQQQAATFGVGVHQMGALQRMGQAVQKIFTGIAKIVGGIAMGVAGFAVGGPLGAIPGAVTALSGIPDLVGGISGAVANKKAADEAWKKLDPAAKAGAGFGIAGAALSGLAGIAGGTVGGLGPEAITGGFQVGNSILDATFGSMSQIAETKMEAINAEHQKRLDEMQRSYELDKAILESQKSGLQAGSSATLEKLKLDIEVAKLSKELAKARADKDDAVVISALERAVAEATKRQGELAAMSASNQARLDAATHALTQAARESGKQVNITLTGDGYSSSQVEELLNSVAREYGDMNLRITRLEDKNAPGALDYASARR</sequence>
<evidence type="ECO:0000256" key="1">
    <source>
        <dbReference type="SAM" id="Coils"/>
    </source>
</evidence>
<accession>A0A0A2DG34</accession>
<feature type="region of interest" description="Disordered" evidence="2">
    <location>
        <begin position="1273"/>
        <end position="1310"/>
    </location>
</feature>
<dbReference type="Pfam" id="PF20155">
    <property type="entry name" value="TMP_3"/>
    <property type="match status" value="1"/>
</dbReference>
<dbReference type="PANTHER" id="PTHR47372:SF11">
    <property type="entry name" value="RE19971P"/>
    <property type="match status" value="1"/>
</dbReference>
<feature type="coiled-coil region" evidence="1">
    <location>
        <begin position="1864"/>
        <end position="1893"/>
    </location>
</feature>
<comment type="caution">
    <text evidence="5">The sequence shown here is derived from an EMBL/GenBank/DDBJ whole genome shotgun (WGS) entry which is preliminary data.</text>
</comment>
<keyword evidence="3" id="KW-0812">Transmembrane</keyword>
<feature type="transmembrane region" description="Helical" evidence="3">
    <location>
        <begin position="444"/>
        <end position="463"/>
    </location>
</feature>
<feature type="transmembrane region" description="Helical" evidence="3">
    <location>
        <begin position="540"/>
        <end position="567"/>
    </location>
</feature>
<feature type="transmembrane region" description="Helical" evidence="3">
    <location>
        <begin position="368"/>
        <end position="394"/>
    </location>
</feature>
<evidence type="ECO:0000313" key="6">
    <source>
        <dbReference type="Proteomes" id="UP000030145"/>
    </source>
</evidence>
<dbReference type="EMBL" id="JRVJ01000021">
    <property type="protein sequence ID" value="KGM18143.1"/>
    <property type="molecule type" value="Genomic_DNA"/>
</dbReference>
<organism evidence="5 6">
    <name type="scientific">Corynebacterium auriscanis</name>
    <dbReference type="NCBI Taxonomy" id="99807"/>
    <lineage>
        <taxon>Bacteria</taxon>
        <taxon>Bacillati</taxon>
        <taxon>Actinomycetota</taxon>
        <taxon>Actinomycetes</taxon>
        <taxon>Mycobacteriales</taxon>
        <taxon>Corynebacteriaceae</taxon>
        <taxon>Corynebacterium</taxon>
    </lineage>
</organism>
<dbReference type="RefSeq" id="WP_035115720.1">
    <property type="nucleotide sequence ID" value="NZ_CP047046.1"/>
</dbReference>
<feature type="transmembrane region" description="Helical" evidence="3">
    <location>
        <begin position="806"/>
        <end position="825"/>
    </location>
</feature>
<evidence type="ECO:0000256" key="2">
    <source>
        <dbReference type="SAM" id="MobiDB-lite"/>
    </source>
</evidence>
<proteinExistence type="predicted"/>
<dbReference type="PANTHER" id="PTHR47372">
    <property type="entry name" value="DAUER UP-REGULATED-RELATED"/>
    <property type="match status" value="1"/>
</dbReference>
<keyword evidence="1" id="KW-0175">Coiled coil</keyword>
<gene>
    <name evidence="5" type="ORF">MA47_09650</name>
</gene>
<feature type="transmembrane region" description="Helical" evidence="3">
    <location>
        <begin position="775"/>
        <end position="800"/>
    </location>
</feature>
<feature type="region of interest" description="Disordered" evidence="2">
    <location>
        <begin position="1198"/>
        <end position="1221"/>
    </location>
</feature>
<feature type="transmembrane region" description="Helical" evidence="3">
    <location>
        <begin position="743"/>
        <end position="763"/>
    </location>
</feature>
<dbReference type="Gene3D" id="1.20.120.20">
    <property type="entry name" value="Apolipoprotein"/>
    <property type="match status" value="2"/>
</dbReference>
<keyword evidence="3" id="KW-0472">Membrane</keyword>
<keyword evidence="6" id="KW-1185">Reference proteome</keyword>
<feature type="coiled-coil region" evidence="1">
    <location>
        <begin position="1750"/>
        <end position="1777"/>
    </location>
</feature>
<feature type="transmembrane region" description="Helical" evidence="3">
    <location>
        <begin position="406"/>
        <end position="432"/>
    </location>
</feature>
<dbReference type="InterPro" id="IPR013491">
    <property type="entry name" value="Tape_meas_N"/>
</dbReference>
<name>A0A0A2DG34_9CORY</name>
<feature type="domain" description="Tape measure protein N-terminal" evidence="4">
    <location>
        <begin position="74"/>
        <end position="248"/>
    </location>
</feature>
<dbReference type="NCBIfam" id="TIGR02675">
    <property type="entry name" value="tape_meas_nterm"/>
    <property type="match status" value="1"/>
</dbReference>
<evidence type="ECO:0000313" key="5">
    <source>
        <dbReference type="EMBL" id="KGM18143.1"/>
    </source>
</evidence>
<dbReference type="GeneID" id="300553295"/>
<evidence type="ECO:0000256" key="3">
    <source>
        <dbReference type="SAM" id="Phobius"/>
    </source>
</evidence>
<keyword evidence="3" id="KW-1133">Transmembrane helix</keyword>
<feature type="transmembrane region" description="Helical" evidence="3">
    <location>
        <begin position="679"/>
        <end position="698"/>
    </location>
</feature>
<dbReference type="Proteomes" id="UP000030145">
    <property type="component" value="Unassembled WGS sequence"/>
</dbReference>
<feature type="coiled-coil region" evidence="1">
    <location>
        <begin position="1637"/>
        <end position="1723"/>
    </location>
</feature>
<evidence type="ECO:0000259" key="4">
    <source>
        <dbReference type="Pfam" id="PF20155"/>
    </source>
</evidence>
<feature type="compositionally biased region" description="Polar residues" evidence="2">
    <location>
        <begin position="1273"/>
        <end position="1284"/>
    </location>
</feature>
<protein>
    <recommendedName>
        <fullName evidence="4">Tape measure protein N-terminal domain-containing protein</fullName>
    </recommendedName>
</protein>